<evidence type="ECO:0000256" key="4">
    <source>
        <dbReference type="ARBA" id="ARBA00022679"/>
    </source>
</evidence>
<evidence type="ECO:0000313" key="13">
    <source>
        <dbReference type="Proteomes" id="UP000023561"/>
    </source>
</evidence>
<dbReference type="InterPro" id="IPR009014">
    <property type="entry name" value="Transketo_C/PFOR_II"/>
</dbReference>
<dbReference type="GO" id="GO:0019288">
    <property type="term" value="P:isopentenyl diphosphate biosynthetic process, methylerythritol 4-phosphate pathway"/>
    <property type="evidence" value="ECO:0007669"/>
    <property type="project" value="TreeGrafter"/>
</dbReference>
<dbReference type="PANTHER" id="PTHR43322">
    <property type="entry name" value="1-D-DEOXYXYLULOSE 5-PHOSPHATE SYNTHASE-RELATED"/>
    <property type="match status" value="1"/>
</dbReference>
<dbReference type="GO" id="GO:0008661">
    <property type="term" value="F:1-deoxy-D-xylulose-5-phosphate synthase activity"/>
    <property type="evidence" value="ECO:0007669"/>
    <property type="project" value="UniProtKB-UniRule"/>
</dbReference>
<feature type="binding site" evidence="10">
    <location>
        <position position="72"/>
    </location>
    <ligand>
        <name>thiamine diphosphate</name>
        <dbReference type="ChEBI" id="CHEBI:58937"/>
    </ligand>
</feature>
<dbReference type="Pfam" id="PF02780">
    <property type="entry name" value="Transketolase_C"/>
    <property type="match status" value="1"/>
</dbReference>
<dbReference type="UniPathway" id="UPA00064">
    <property type="reaction ID" value="UER00091"/>
</dbReference>
<keyword evidence="5 10" id="KW-0479">Metal-binding</keyword>
<dbReference type="EC" id="2.2.1.7" evidence="10"/>
<dbReference type="Proteomes" id="UP000023561">
    <property type="component" value="Unassembled WGS sequence"/>
</dbReference>
<gene>
    <name evidence="10 12" type="primary">dxs</name>
    <name evidence="12" type="ORF">GCA01S_021_00260</name>
</gene>
<keyword evidence="13" id="KW-1185">Reference proteome</keyword>
<evidence type="ECO:0000256" key="9">
    <source>
        <dbReference type="ARBA" id="ARBA00023229"/>
    </source>
</evidence>
<dbReference type="InterPro" id="IPR049557">
    <property type="entry name" value="Transketolase_CS"/>
</dbReference>
<feature type="binding site" evidence="10">
    <location>
        <position position="173"/>
    </location>
    <ligand>
        <name>thiamine diphosphate</name>
        <dbReference type="ChEBI" id="CHEBI:58937"/>
    </ligand>
</feature>
<keyword evidence="7 10" id="KW-0784">Thiamine biosynthesis</keyword>
<dbReference type="NCBIfam" id="NF003933">
    <property type="entry name" value="PRK05444.2-2"/>
    <property type="match status" value="1"/>
</dbReference>
<dbReference type="SUPFAM" id="SSF52518">
    <property type="entry name" value="Thiamin diphosphate-binding fold (THDP-binding)"/>
    <property type="match status" value="2"/>
</dbReference>
<dbReference type="Gene3D" id="3.40.50.920">
    <property type="match status" value="1"/>
</dbReference>
<dbReference type="GO" id="GO:0030976">
    <property type="term" value="F:thiamine pyrophosphate binding"/>
    <property type="evidence" value="ECO:0007669"/>
    <property type="project" value="UniProtKB-UniRule"/>
</dbReference>
<feature type="binding site" evidence="10">
    <location>
        <begin position="145"/>
        <end position="146"/>
    </location>
    <ligand>
        <name>thiamine diphosphate</name>
        <dbReference type="ChEBI" id="CHEBI:58937"/>
    </ligand>
</feature>
<evidence type="ECO:0000256" key="5">
    <source>
        <dbReference type="ARBA" id="ARBA00022723"/>
    </source>
</evidence>
<comment type="caution">
    <text evidence="12">The sequence shown here is derived from an EMBL/GenBank/DDBJ whole genome shotgun (WGS) entry which is preliminary data.</text>
</comment>
<comment type="catalytic activity">
    <reaction evidence="10">
        <text>D-glyceraldehyde 3-phosphate + pyruvate + H(+) = 1-deoxy-D-xylulose 5-phosphate + CO2</text>
        <dbReference type="Rhea" id="RHEA:12605"/>
        <dbReference type="ChEBI" id="CHEBI:15361"/>
        <dbReference type="ChEBI" id="CHEBI:15378"/>
        <dbReference type="ChEBI" id="CHEBI:16526"/>
        <dbReference type="ChEBI" id="CHEBI:57792"/>
        <dbReference type="ChEBI" id="CHEBI:59776"/>
        <dbReference type="EC" id="2.2.1.7"/>
    </reaction>
</comment>
<dbReference type="Pfam" id="PF13292">
    <property type="entry name" value="DXP_synthase_N"/>
    <property type="match status" value="1"/>
</dbReference>
<feature type="binding site" evidence="10">
    <location>
        <position position="367"/>
    </location>
    <ligand>
        <name>thiamine diphosphate</name>
        <dbReference type="ChEBI" id="CHEBI:58937"/>
    </ligand>
</feature>
<evidence type="ECO:0000256" key="6">
    <source>
        <dbReference type="ARBA" id="ARBA00022842"/>
    </source>
</evidence>
<evidence type="ECO:0000256" key="1">
    <source>
        <dbReference type="ARBA" id="ARBA00004980"/>
    </source>
</evidence>
<dbReference type="FunFam" id="3.40.50.970:FF:000030">
    <property type="entry name" value="1-deoxy-D-xylulose-5-phosphate synthase"/>
    <property type="match status" value="1"/>
</dbReference>
<evidence type="ECO:0000256" key="2">
    <source>
        <dbReference type="ARBA" id="ARBA00011081"/>
    </source>
</evidence>
<dbReference type="InterPro" id="IPR033248">
    <property type="entry name" value="Transketolase_C"/>
</dbReference>
<dbReference type="FunFam" id="3.40.50.920:FF:000002">
    <property type="entry name" value="1-deoxy-D-xylulose-5-phosphate synthase"/>
    <property type="match status" value="1"/>
</dbReference>
<feature type="binding site" evidence="10">
    <location>
        <position position="144"/>
    </location>
    <ligand>
        <name>Mg(2+)</name>
        <dbReference type="ChEBI" id="CHEBI:18420"/>
    </ligand>
</feature>
<comment type="subunit">
    <text evidence="3 10">Homodimer.</text>
</comment>
<keyword evidence="8 10" id="KW-0786">Thiamine pyrophosphate</keyword>
<dbReference type="PANTHER" id="PTHR43322:SF5">
    <property type="entry name" value="1-DEOXY-D-XYLULOSE-5-PHOSPHATE SYNTHASE, CHLOROPLASTIC"/>
    <property type="match status" value="1"/>
</dbReference>
<evidence type="ECO:0000259" key="11">
    <source>
        <dbReference type="SMART" id="SM00861"/>
    </source>
</evidence>
<protein>
    <recommendedName>
        <fullName evidence="10">1-deoxy-D-xylulose-5-phosphate synthase</fullName>
        <ecNumber evidence="10">2.2.1.7</ecNumber>
    </recommendedName>
    <alternativeName>
        <fullName evidence="10">1-deoxyxylulose-5-phosphate synthase</fullName>
        <shortName evidence="10">DXP synthase</shortName>
        <shortName evidence="10">DXPS</shortName>
    </alternativeName>
</protein>
<dbReference type="HAMAP" id="MF_00315">
    <property type="entry name" value="DXP_synth"/>
    <property type="match status" value="1"/>
</dbReference>
<sequence>MDVTKIENPRFLKNMSTKQLIELSADIRKFLIEKLSKTGGHIGPNLGVVELTIALHKEFDSPKDKLIWDVGHQAYVHKILTGRAAEFDTLRQYKGLSGFPKRSESEHDVWETGHSSTSLSAAMGMAIARDLKGTDEYIVPIIGDGALTGGMALEALNHIGHEKKDIIVVLNDNEMSIAPNVGALHNVLGRLRTAGKYQWVKDELELLLKRIPAVGGKLAATAERIKDSLKYLLVSGVFFEELGFTYLGPVDGHNFDDLFENLRYAKKTKGPVLLHVITKKGKGYSPAENDKVGTWHGTGPYKIETGDFLKPVETAPSWSELVSETVRKLARTDKRIVAITPAMPVGSKLEGFASEFPDRMFDVGIAEQHATTLAAGLATQGMKPFLAIYSTFLQRAYDQVVHDVCRQNLNVFFAIDRAGLVGADGETHQGVFDIAFLRHIPNLVIMMPKDENEGQHMVYTAIQYDDGPIALRFPRGNGLGVKLDEELKEIPIGTWEVLREGSDLAILTFGTTISMALEAAEKLAKENVSVKVVNARFIKPMDEKMLHDLLESNVPILTIEEAVLQGGFGSAVLEFAHDHGYHQAVINRMGIPDRFIEHGSVKELLNEIGLTTSHIIDRVKTIIPKKQKRA</sequence>
<comment type="similarity">
    <text evidence="2 10">Belongs to the transketolase family. DXPS subfamily.</text>
</comment>
<dbReference type="PROSITE" id="PS00802">
    <property type="entry name" value="TRANSKETOLASE_2"/>
    <property type="match status" value="1"/>
</dbReference>
<feature type="domain" description="Transketolase-like pyrimidine-binding" evidence="11">
    <location>
        <begin position="316"/>
        <end position="481"/>
    </location>
</feature>
<comment type="pathway">
    <text evidence="1 10">Metabolic intermediate biosynthesis; 1-deoxy-D-xylulose 5-phosphate biosynthesis; 1-deoxy-D-xylulose 5-phosphate from D-glyceraldehyde 3-phosphate and pyruvate: step 1/1.</text>
</comment>
<keyword evidence="4 10" id="KW-0808">Transferase</keyword>
<name>A0A023DE07_9BACL</name>
<dbReference type="AlphaFoldDB" id="A0A023DE07"/>
<feature type="binding site" evidence="10">
    <location>
        <position position="173"/>
    </location>
    <ligand>
        <name>Mg(2+)</name>
        <dbReference type="ChEBI" id="CHEBI:18420"/>
    </ligand>
</feature>
<comment type="function">
    <text evidence="10">Catalyzes the acyloin condensation reaction between C atoms 2 and 3 of pyruvate and glyceraldehyde 3-phosphate to yield 1-deoxy-D-xylulose-5-phosphate (DXP).</text>
</comment>
<dbReference type="Gene3D" id="3.40.50.970">
    <property type="match status" value="2"/>
</dbReference>
<dbReference type="Pfam" id="PF02779">
    <property type="entry name" value="Transket_pyr"/>
    <property type="match status" value="1"/>
</dbReference>
<dbReference type="InterPro" id="IPR020826">
    <property type="entry name" value="Transketolase_BS"/>
</dbReference>
<feature type="binding site" evidence="10">
    <location>
        <begin position="113"/>
        <end position="115"/>
    </location>
    <ligand>
        <name>thiamine diphosphate</name>
        <dbReference type="ChEBI" id="CHEBI:58937"/>
    </ligand>
</feature>
<dbReference type="CDD" id="cd02007">
    <property type="entry name" value="TPP_DXS"/>
    <property type="match status" value="1"/>
</dbReference>
<comment type="cofactor">
    <cofactor evidence="10">
        <name>Mg(2+)</name>
        <dbReference type="ChEBI" id="CHEBI:18420"/>
    </cofactor>
    <text evidence="10">Binds 1 Mg(2+) ion per subunit.</text>
</comment>
<organism evidence="12 13">
    <name type="scientific">Parageobacillus caldoxylosilyticus NBRC 107762</name>
    <dbReference type="NCBI Taxonomy" id="1220594"/>
    <lineage>
        <taxon>Bacteria</taxon>
        <taxon>Bacillati</taxon>
        <taxon>Bacillota</taxon>
        <taxon>Bacilli</taxon>
        <taxon>Bacillales</taxon>
        <taxon>Anoxybacillaceae</taxon>
        <taxon>Saccharococcus</taxon>
    </lineage>
</organism>
<dbReference type="OrthoDB" id="9803371at2"/>
<dbReference type="GO" id="GO:0005829">
    <property type="term" value="C:cytosol"/>
    <property type="evidence" value="ECO:0007669"/>
    <property type="project" value="TreeGrafter"/>
</dbReference>
<dbReference type="GO" id="GO:0009228">
    <property type="term" value="P:thiamine biosynthetic process"/>
    <property type="evidence" value="ECO:0007669"/>
    <property type="project" value="UniProtKB-UniRule"/>
</dbReference>
<evidence type="ECO:0000256" key="3">
    <source>
        <dbReference type="ARBA" id="ARBA00011738"/>
    </source>
</evidence>
<dbReference type="CDD" id="cd07033">
    <property type="entry name" value="TPP_PYR_DXS_TK_like"/>
    <property type="match status" value="1"/>
</dbReference>
<evidence type="ECO:0000313" key="12">
    <source>
        <dbReference type="EMBL" id="GAJ39472.1"/>
    </source>
</evidence>
<dbReference type="SMART" id="SM00861">
    <property type="entry name" value="Transket_pyr"/>
    <property type="match status" value="1"/>
</dbReference>
<dbReference type="RefSeq" id="WP_042408512.1">
    <property type="nucleotide sequence ID" value="NZ_BAWO01000021.1"/>
</dbReference>
<dbReference type="PROSITE" id="PS00801">
    <property type="entry name" value="TRANSKETOLASE_1"/>
    <property type="match status" value="1"/>
</dbReference>
<dbReference type="GeneID" id="301194086"/>
<dbReference type="InterPro" id="IPR005475">
    <property type="entry name" value="Transketolase-like_Pyr-bd"/>
</dbReference>
<dbReference type="EMBL" id="BAWO01000021">
    <property type="protein sequence ID" value="GAJ39472.1"/>
    <property type="molecule type" value="Genomic_DNA"/>
</dbReference>
<dbReference type="GO" id="GO:0000287">
    <property type="term" value="F:magnesium ion binding"/>
    <property type="evidence" value="ECO:0007669"/>
    <property type="project" value="UniProtKB-UniRule"/>
</dbReference>
<evidence type="ECO:0000256" key="7">
    <source>
        <dbReference type="ARBA" id="ARBA00022977"/>
    </source>
</evidence>
<dbReference type="InterPro" id="IPR029061">
    <property type="entry name" value="THDP-binding"/>
</dbReference>
<keyword evidence="6 10" id="KW-0460">Magnesium</keyword>
<accession>A0A023DE07</accession>
<feature type="binding site" evidence="10">
    <location>
        <position position="284"/>
    </location>
    <ligand>
        <name>thiamine diphosphate</name>
        <dbReference type="ChEBI" id="CHEBI:58937"/>
    </ligand>
</feature>
<keyword evidence="9 10" id="KW-0414">Isoprene biosynthesis</keyword>
<dbReference type="InterPro" id="IPR005477">
    <property type="entry name" value="Dxylulose-5-P_synthase"/>
</dbReference>
<dbReference type="SUPFAM" id="SSF52922">
    <property type="entry name" value="TK C-terminal domain-like"/>
    <property type="match status" value="1"/>
</dbReference>
<proteinExistence type="inferred from homology"/>
<comment type="cofactor">
    <cofactor evidence="10">
        <name>thiamine diphosphate</name>
        <dbReference type="ChEBI" id="CHEBI:58937"/>
    </cofactor>
    <text evidence="10">Binds 1 thiamine pyrophosphate per subunit.</text>
</comment>
<dbReference type="GO" id="GO:0016114">
    <property type="term" value="P:terpenoid biosynthetic process"/>
    <property type="evidence" value="ECO:0007669"/>
    <property type="project" value="UniProtKB-UniRule"/>
</dbReference>
<dbReference type="NCBIfam" id="TIGR00204">
    <property type="entry name" value="dxs"/>
    <property type="match status" value="1"/>
</dbReference>
<evidence type="ECO:0000256" key="10">
    <source>
        <dbReference type="HAMAP-Rule" id="MF_00315"/>
    </source>
</evidence>
<evidence type="ECO:0000256" key="8">
    <source>
        <dbReference type="ARBA" id="ARBA00023052"/>
    </source>
</evidence>
<reference evidence="12 13" key="1">
    <citation type="submission" date="2014-04" db="EMBL/GenBank/DDBJ databases">
        <title>Whole genome shotgun sequence of Geobacillus caldoxylosilyticus NBRC 107762.</title>
        <authorList>
            <person name="Hosoyama A."/>
            <person name="Hosoyama Y."/>
            <person name="Katano-Makiyama Y."/>
            <person name="Tsuchikane K."/>
            <person name="Ohji S."/>
            <person name="Ichikawa N."/>
            <person name="Yamazoe A."/>
            <person name="Fujita N."/>
        </authorList>
    </citation>
    <scope>NUCLEOTIDE SEQUENCE [LARGE SCALE GENOMIC DNA]</scope>
    <source>
        <strain evidence="12 13">NBRC 107762</strain>
    </source>
</reference>